<evidence type="ECO:0000313" key="5">
    <source>
        <dbReference type="Proteomes" id="UP000646827"/>
    </source>
</evidence>
<dbReference type="InterPro" id="IPR036397">
    <property type="entry name" value="RNaseH_sf"/>
</dbReference>
<dbReference type="PANTHER" id="PTHR37984">
    <property type="entry name" value="PROTEIN CBG26694"/>
    <property type="match status" value="1"/>
</dbReference>
<evidence type="ECO:0000259" key="3">
    <source>
        <dbReference type="PROSITE" id="PS50994"/>
    </source>
</evidence>
<evidence type="ECO:0000259" key="2">
    <source>
        <dbReference type="PROSITE" id="PS50013"/>
    </source>
</evidence>
<dbReference type="InterPro" id="IPR043128">
    <property type="entry name" value="Rev_trsase/Diguanyl_cyclase"/>
</dbReference>
<dbReference type="InterPro" id="IPR041577">
    <property type="entry name" value="RT_RNaseH_2"/>
</dbReference>
<dbReference type="SUPFAM" id="SSF53098">
    <property type="entry name" value="Ribonuclease H-like"/>
    <property type="match status" value="1"/>
</dbReference>
<feature type="domain" description="Integrase catalytic" evidence="3">
    <location>
        <begin position="125"/>
        <end position="290"/>
    </location>
</feature>
<dbReference type="InterPro" id="IPR023780">
    <property type="entry name" value="Chromo_domain"/>
</dbReference>
<dbReference type="InterPro" id="IPR001584">
    <property type="entry name" value="Integrase_cat-core"/>
</dbReference>
<dbReference type="Pfam" id="PF17919">
    <property type="entry name" value="RT_RNaseH_2"/>
    <property type="match status" value="1"/>
</dbReference>
<dbReference type="InterPro" id="IPR012337">
    <property type="entry name" value="RNaseH-like_sf"/>
</dbReference>
<dbReference type="Gene3D" id="2.40.50.40">
    <property type="match status" value="1"/>
</dbReference>
<sequence>MSLLGLFGYFRQLIPHMSDITKPLDDLRYSKDVVSQWGQKQEEAFRKLKHALLSAPFLSFPDMSKRFYVATDASNNVGISAVLYQNNGLYWSNMKQEAVVLVMSCKECQKFNIAKKGYHPSKSIKANFPGEHWSLDLATYDTSRNGNGYLLVMVDVCTCFCILRPLPDKKAETIVRTLIQIFCDFGLPKRIQSDNGTEFVNDLMKRFARHSGFEHRLVTPYFPAANGTAEKWVHKTTITIKEMIRGATLDWDTYVPAYKPGDYIMVRVPDPMEKMNPTYKGPYKVVIKSTGGSYSLEDYEGKLAGRNFVPSQMIFVRKVADVPVDEIYDVESIVDHKEHDGNFLIYRVRWAGYGEEDNTWELPENFGDPTFITKYWNEHKRYIA</sequence>
<keyword evidence="1" id="KW-0511">Multifunctional enzyme</keyword>
<keyword evidence="5" id="KW-1185">Reference proteome</keyword>
<dbReference type="Proteomes" id="UP000646827">
    <property type="component" value="Unassembled WGS sequence"/>
</dbReference>
<accession>A0A8H7S374</accession>
<proteinExistence type="predicted"/>
<reference evidence="4 5" key="1">
    <citation type="submission" date="2020-12" db="EMBL/GenBank/DDBJ databases">
        <title>Metabolic potential, ecology and presence of endohyphal bacteria is reflected in genomic diversity of Mucoromycotina.</title>
        <authorList>
            <person name="Muszewska A."/>
            <person name="Okrasinska A."/>
            <person name="Steczkiewicz K."/>
            <person name="Drgas O."/>
            <person name="Orlowska M."/>
            <person name="Perlinska-Lenart U."/>
            <person name="Aleksandrzak-Piekarczyk T."/>
            <person name="Szatraj K."/>
            <person name="Zielenkiewicz U."/>
            <person name="Pilsyk S."/>
            <person name="Malc E."/>
            <person name="Mieczkowski P."/>
            <person name="Kruszewska J.S."/>
            <person name="Biernat P."/>
            <person name="Pawlowska J."/>
        </authorList>
    </citation>
    <scope>NUCLEOTIDE SEQUENCE [LARGE SCALE GENOMIC DNA]</scope>
    <source>
        <strain evidence="4 5">CBS 142.35</strain>
    </source>
</reference>
<dbReference type="PANTHER" id="PTHR37984:SF5">
    <property type="entry name" value="PROTEIN NYNRIN-LIKE"/>
    <property type="match status" value="1"/>
</dbReference>
<dbReference type="Gene3D" id="3.30.420.10">
    <property type="entry name" value="Ribonuclease H-like superfamily/Ribonuclease H"/>
    <property type="match status" value="1"/>
</dbReference>
<gene>
    <name evidence="4" type="ORF">INT45_013997</name>
</gene>
<organism evidence="4 5">
    <name type="scientific">Circinella minor</name>
    <dbReference type="NCBI Taxonomy" id="1195481"/>
    <lineage>
        <taxon>Eukaryota</taxon>
        <taxon>Fungi</taxon>
        <taxon>Fungi incertae sedis</taxon>
        <taxon>Mucoromycota</taxon>
        <taxon>Mucoromycotina</taxon>
        <taxon>Mucoromycetes</taxon>
        <taxon>Mucorales</taxon>
        <taxon>Lichtheimiaceae</taxon>
        <taxon>Circinella</taxon>
    </lineage>
</organism>
<dbReference type="PROSITE" id="PS50994">
    <property type="entry name" value="INTEGRASE"/>
    <property type="match status" value="1"/>
</dbReference>
<dbReference type="GO" id="GO:0015074">
    <property type="term" value="P:DNA integration"/>
    <property type="evidence" value="ECO:0007669"/>
    <property type="project" value="InterPro"/>
</dbReference>
<dbReference type="GO" id="GO:0005634">
    <property type="term" value="C:nucleus"/>
    <property type="evidence" value="ECO:0007669"/>
    <property type="project" value="UniProtKB-ARBA"/>
</dbReference>
<dbReference type="EMBL" id="JAEPRB010000112">
    <property type="protein sequence ID" value="KAG2221313.1"/>
    <property type="molecule type" value="Genomic_DNA"/>
</dbReference>
<name>A0A8H7S374_9FUNG</name>
<comment type="caution">
    <text evidence="4">The sequence shown here is derived from an EMBL/GenBank/DDBJ whole genome shotgun (WGS) entry which is preliminary data.</text>
</comment>
<dbReference type="AlphaFoldDB" id="A0A8H7S374"/>
<evidence type="ECO:0008006" key="6">
    <source>
        <dbReference type="Google" id="ProtNLM"/>
    </source>
</evidence>
<feature type="domain" description="Chromo" evidence="2">
    <location>
        <begin position="328"/>
        <end position="384"/>
    </location>
</feature>
<dbReference type="OrthoDB" id="10267344at2759"/>
<dbReference type="SUPFAM" id="SSF54160">
    <property type="entry name" value="Chromo domain-like"/>
    <property type="match status" value="1"/>
</dbReference>
<dbReference type="GO" id="GO:0003676">
    <property type="term" value="F:nucleic acid binding"/>
    <property type="evidence" value="ECO:0007669"/>
    <property type="project" value="InterPro"/>
</dbReference>
<evidence type="ECO:0000313" key="4">
    <source>
        <dbReference type="EMBL" id="KAG2221313.1"/>
    </source>
</evidence>
<dbReference type="GO" id="GO:0003824">
    <property type="term" value="F:catalytic activity"/>
    <property type="evidence" value="ECO:0007669"/>
    <property type="project" value="UniProtKB-KW"/>
</dbReference>
<evidence type="ECO:0000256" key="1">
    <source>
        <dbReference type="ARBA" id="ARBA00023268"/>
    </source>
</evidence>
<dbReference type="SMART" id="SM00298">
    <property type="entry name" value="CHROMO"/>
    <property type="match status" value="1"/>
</dbReference>
<dbReference type="Pfam" id="PF00665">
    <property type="entry name" value="rve"/>
    <property type="match status" value="1"/>
</dbReference>
<dbReference type="SUPFAM" id="SSF56672">
    <property type="entry name" value="DNA/RNA polymerases"/>
    <property type="match status" value="1"/>
</dbReference>
<dbReference type="InterPro" id="IPR050951">
    <property type="entry name" value="Retrovirus_Pol_polyprotein"/>
</dbReference>
<dbReference type="CDD" id="cd00024">
    <property type="entry name" value="CD_CSD"/>
    <property type="match status" value="1"/>
</dbReference>
<dbReference type="InterPro" id="IPR016197">
    <property type="entry name" value="Chromo-like_dom_sf"/>
</dbReference>
<dbReference type="Gene3D" id="3.30.70.270">
    <property type="match status" value="1"/>
</dbReference>
<dbReference type="InterPro" id="IPR043502">
    <property type="entry name" value="DNA/RNA_pol_sf"/>
</dbReference>
<protein>
    <recommendedName>
        <fullName evidence="6">Integrase catalytic domain-containing protein</fullName>
    </recommendedName>
</protein>
<dbReference type="PROSITE" id="PS50013">
    <property type="entry name" value="CHROMO_2"/>
    <property type="match status" value="1"/>
</dbReference>
<dbReference type="Pfam" id="PF00385">
    <property type="entry name" value="Chromo"/>
    <property type="match status" value="1"/>
</dbReference>
<dbReference type="InterPro" id="IPR000953">
    <property type="entry name" value="Chromo/chromo_shadow_dom"/>
</dbReference>